<organism evidence="1">
    <name type="scientific">Escherichia coli</name>
    <dbReference type="NCBI Taxonomy" id="562"/>
    <lineage>
        <taxon>Bacteria</taxon>
        <taxon>Pseudomonadati</taxon>
        <taxon>Pseudomonadota</taxon>
        <taxon>Gammaproteobacteria</taxon>
        <taxon>Enterobacterales</taxon>
        <taxon>Enterobacteriaceae</taxon>
        <taxon>Escherichia</taxon>
    </lineage>
</organism>
<gene>
    <name evidence="1" type="ORF">DNX30_13105</name>
</gene>
<dbReference type="Proteomes" id="UP000885382">
    <property type="component" value="Unassembled WGS sequence"/>
</dbReference>
<reference evidence="1" key="1">
    <citation type="submission" date="2018-06" db="EMBL/GenBank/DDBJ databases">
        <authorList>
            <person name="Ashton P.M."/>
            <person name="Dallman T."/>
            <person name="Nair S."/>
            <person name="De Pinna E."/>
            <person name="Peters T."/>
            <person name="Grant K."/>
        </authorList>
    </citation>
    <scope>NUCLEOTIDE SEQUENCE [LARGE SCALE GENOMIC DNA]</scope>
    <source>
        <strain evidence="1">462023</strain>
    </source>
</reference>
<evidence type="ECO:0000313" key="1">
    <source>
        <dbReference type="EMBL" id="MJL93681.1"/>
    </source>
</evidence>
<proteinExistence type="predicted"/>
<protein>
    <submittedName>
        <fullName evidence="1">Uncharacterized protein</fullName>
    </submittedName>
</protein>
<comment type="caution">
    <text evidence="1">The sequence shown here is derived from an EMBL/GenBank/DDBJ whole genome shotgun (WGS) entry which is preliminary data.</text>
</comment>
<accession>A0A3R0MVC3</accession>
<sequence length="66" mass="7478">MHNHEAHVPVVLNVPDDFTGRVLVYLDKGKVKSQCRLKSNEIVGSPEFFSELFIRAEIKPELLTGK</sequence>
<dbReference type="AlphaFoldDB" id="A0A3R0MVC3"/>
<dbReference type="EMBL" id="RTJF01000012">
    <property type="protein sequence ID" value="MJL93681.1"/>
    <property type="molecule type" value="Genomic_DNA"/>
</dbReference>
<name>A0A3R0MVC3_ECOLX</name>